<evidence type="ECO:0000256" key="1">
    <source>
        <dbReference type="SAM" id="Phobius"/>
    </source>
</evidence>
<feature type="transmembrane region" description="Helical" evidence="1">
    <location>
        <begin position="87"/>
        <end position="109"/>
    </location>
</feature>
<keyword evidence="1" id="KW-1133">Transmembrane helix</keyword>
<feature type="domain" description="Zinc-ribbon" evidence="2">
    <location>
        <begin position="3"/>
        <end position="25"/>
    </location>
</feature>
<reference evidence="3" key="2">
    <citation type="submission" date="2021-04" db="EMBL/GenBank/DDBJ databases">
        <authorList>
            <person name="Gilroy R."/>
        </authorList>
    </citation>
    <scope>NUCLEOTIDE SEQUENCE</scope>
    <source>
        <strain evidence="3">CHK187-5294</strain>
    </source>
</reference>
<gene>
    <name evidence="3" type="ORF">H9727_03720</name>
</gene>
<dbReference type="AlphaFoldDB" id="A0A9D2CYV2"/>
<keyword evidence="1" id="KW-0472">Membrane</keyword>
<keyword evidence="1" id="KW-0812">Transmembrane</keyword>
<dbReference type="InterPro" id="IPR026870">
    <property type="entry name" value="Zinc_ribbon_dom"/>
</dbReference>
<sequence length="126" mass="14176">MKKCLHCGEKIEDDEEFCPVCGYEVDKKEKALYKSCKYCGVTGFILGIFAFSLGGNIIMGIMAVVFSYMQIKQDRINRTKQRNAFAIAGYVSGICVIILYIVALILQFMDGSGILLYLNFQNFVLL</sequence>
<accession>A0A9D2CYV2</accession>
<dbReference type="EMBL" id="DXCL01000022">
    <property type="protein sequence ID" value="HIZ03373.1"/>
    <property type="molecule type" value="Genomic_DNA"/>
</dbReference>
<comment type="caution">
    <text evidence="3">The sequence shown here is derived from an EMBL/GenBank/DDBJ whole genome shotgun (WGS) entry which is preliminary data.</text>
</comment>
<dbReference type="Pfam" id="PF13240">
    <property type="entry name" value="Zn_Ribbon_1"/>
    <property type="match status" value="1"/>
</dbReference>
<feature type="transmembrane region" description="Helical" evidence="1">
    <location>
        <begin position="44"/>
        <end position="66"/>
    </location>
</feature>
<evidence type="ECO:0000313" key="3">
    <source>
        <dbReference type="EMBL" id="HIZ03373.1"/>
    </source>
</evidence>
<organism evidence="3 4">
    <name type="scientific">Candidatus Borkfalkia avistercoris</name>
    <dbReference type="NCBI Taxonomy" id="2838504"/>
    <lineage>
        <taxon>Bacteria</taxon>
        <taxon>Bacillati</taxon>
        <taxon>Bacillota</taxon>
        <taxon>Clostridia</taxon>
        <taxon>Christensenellales</taxon>
        <taxon>Christensenellaceae</taxon>
        <taxon>Candidatus Borkfalkia</taxon>
    </lineage>
</organism>
<evidence type="ECO:0000313" key="4">
    <source>
        <dbReference type="Proteomes" id="UP000824132"/>
    </source>
</evidence>
<name>A0A9D2CYV2_9FIRM</name>
<proteinExistence type="predicted"/>
<evidence type="ECO:0000259" key="2">
    <source>
        <dbReference type="Pfam" id="PF13240"/>
    </source>
</evidence>
<reference evidence="3" key="1">
    <citation type="journal article" date="2021" name="PeerJ">
        <title>Extensive microbial diversity within the chicken gut microbiome revealed by metagenomics and culture.</title>
        <authorList>
            <person name="Gilroy R."/>
            <person name="Ravi A."/>
            <person name="Getino M."/>
            <person name="Pursley I."/>
            <person name="Horton D.L."/>
            <person name="Alikhan N.F."/>
            <person name="Baker D."/>
            <person name="Gharbi K."/>
            <person name="Hall N."/>
            <person name="Watson M."/>
            <person name="Adriaenssens E.M."/>
            <person name="Foster-Nyarko E."/>
            <person name="Jarju S."/>
            <person name="Secka A."/>
            <person name="Antonio M."/>
            <person name="Oren A."/>
            <person name="Chaudhuri R.R."/>
            <person name="La Ragione R."/>
            <person name="Hildebrand F."/>
            <person name="Pallen M.J."/>
        </authorList>
    </citation>
    <scope>NUCLEOTIDE SEQUENCE</scope>
    <source>
        <strain evidence="3">CHK187-5294</strain>
    </source>
</reference>
<dbReference type="Proteomes" id="UP000824132">
    <property type="component" value="Unassembled WGS sequence"/>
</dbReference>
<protein>
    <submittedName>
        <fullName evidence="3">Zinc-ribbon domain-containing protein</fullName>
    </submittedName>
</protein>